<dbReference type="PATRIC" id="fig|1705561.3.peg.2666"/>
<evidence type="ECO:0000313" key="2">
    <source>
        <dbReference type="Proteomes" id="UP000037688"/>
    </source>
</evidence>
<reference evidence="1 2" key="1">
    <citation type="submission" date="2015-08" db="EMBL/GenBank/DDBJ databases">
        <title>Draft genome sequence of cellulolytic and xylanolytic Paenibacillus sp. A59, isolated from a decaying forest soil from Patagonia, Argentina.</title>
        <authorList>
            <person name="Ghio S."/>
            <person name="Caceres A.M."/>
            <person name="Talia P."/>
            <person name="Grasso D."/>
            <person name="Campos E."/>
        </authorList>
    </citation>
    <scope>NUCLEOTIDE SEQUENCE [LARGE SCALE GENOMIC DNA]</scope>
    <source>
        <strain evidence="1 2">A59</strain>
    </source>
</reference>
<dbReference type="RefSeq" id="WP_053781338.1">
    <property type="nucleotide sequence ID" value="NZ_LITU01000059.1"/>
</dbReference>
<proteinExistence type="predicted"/>
<dbReference type="AlphaFoldDB" id="A0A0N0C4F9"/>
<dbReference type="Proteomes" id="UP000037688">
    <property type="component" value="Unassembled WGS sequence"/>
</dbReference>
<organism evidence="1 2">
    <name type="scientific">Paenibacillus xylanivorans</name>
    <dbReference type="NCBI Taxonomy" id="1705561"/>
    <lineage>
        <taxon>Bacteria</taxon>
        <taxon>Bacillati</taxon>
        <taxon>Bacillota</taxon>
        <taxon>Bacilli</taxon>
        <taxon>Bacillales</taxon>
        <taxon>Paenibacillaceae</taxon>
        <taxon>Paenibacillus</taxon>
    </lineage>
</organism>
<dbReference type="OrthoDB" id="2580232at2"/>
<evidence type="ECO:0000313" key="1">
    <source>
        <dbReference type="EMBL" id="KOY15745.1"/>
    </source>
</evidence>
<comment type="caution">
    <text evidence="1">The sequence shown here is derived from an EMBL/GenBank/DDBJ whole genome shotgun (WGS) entry which is preliminary data.</text>
</comment>
<sequence>MEFEFHITVNDLTFEEKESFIELCQVEQVKPIMIVLDQGEYIHQPMITGLIHSTDFDEVNSIIKQMVIRLQDNDFTVVRTKVEVPAKEEKYFHQRMVAHSTPYFEWHGKVQVDDVERLKELCEGDGGHISRNSLNENGKIRFVTVREYNSSEKFYSRVGKIHNILQQNKIELLKQQYELCIYDSREELDRGWI</sequence>
<dbReference type="EMBL" id="LITU01000059">
    <property type="protein sequence ID" value="KOY15745.1"/>
    <property type="molecule type" value="Genomic_DNA"/>
</dbReference>
<accession>A0A0N0C4F9</accession>
<keyword evidence="2" id="KW-1185">Reference proteome</keyword>
<gene>
    <name evidence="1" type="ORF">AMS66_13755</name>
</gene>
<protein>
    <submittedName>
        <fullName evidence="1">Uncharacterized protein</fullName>
    </submittedName>
</protein>
<name>A0A0N0C4F9_9BACL</name>